<organism evidence="2 3">
    <name type="scientific">Cylindrodendrum hubeiense</name>
    <dbReference type="NCBI Taxonomy" id="595255"/>
    <lineage>
        <taxon>Eukaryota</taxon>
        <taxon>Fungi</taxon>
        <taxon>Dikarya</taxon>
        <taxon>Ascomycota</taxon>
        <taxon>Pezizomycotina</taxon>
        <taxon>Sordariomycetes</taxon>
        <taxon>Hypocreomycetidae</taxon>
        <taxon>Hypocreales</taxon>
        <taxon>Nectriaceae</taxon>
        <taxon>Cylindrodendrum</taxon>
    </lineage>
</organism>
<dbReference type="EMBL" id="JAANBB010000407">
    <property type="protein sequence ID" value="KAF7542878.1"/>
    <property type="molecule type" value="Genomic_DNA"/>
</dbReference>
<name>A0A9P5H004_9HYPO</name>
<evidence type="ECO:0000313" key="3">
    <source>
        <dbReference type="Proteomes" id="UP000722485"/>
    </source>
</evidence>
<evidence type="ECO:0000313" key="2">
    <source>
        <dbReference type="EMBL" id="KAF7542878.1"/>
    </source>
</evidence>
<reference evidence="2" key="1">
    <citation type="submission" date="2020-03" db="EMBL/GenBank/DDBJ databases">
        <title>Draft Genome Sequence of Cylindrodendrum hubeiense.</title>
        <authorList>
            <person name="Buettner E."/>
            <person name="Kellner H."/>
        </authorList>
    </citation>
    <scope>NUCLEOTIDE SEQUENCE</scope>
    <source>
        <strain evidence="2">IHI 201604</strain>
    </source>
</reference>
<gene>
    <name evidence="2" type="ORF">G7Z17_g11195</name>
</gene>
<feature type="region of interest" description="Disordered" evidence="1">
    <location>
        <begin position="1"/>
        <end position="95"/>
    </location>
</feature>
<dbReference type="OrthoDB" id="10632546at2759"/>
<dbReference type="AlphaFoldDB" id="A0A9P5H004"/>
<comment type="caution">
    <text evidence="2">The sequence shown here is derived from an EMBL/GenBank/DDBJ whole genome shotgun (WGS) entry which is preliminary data.</text>
</comment>
<evidence type="ECO:0000256" key="1">
    <source>
        <dbReference type="SAM" id="MobiDB-lite"/>
    </source>
</evidence>
<proteinExistence type="predicted"/>
<keyword evidence="3" id="KW-1185">Reference proteome</keyword>
<sequence>MVRGGVGGAGAAPLRQTTMRAAAQASDATRTRRQGSWQAMARLEGEESSQASGLGDHSAFRSRQSVKGKHLPIASVSGDRGEDDEVRRGRYGAGEEMEKSMDLRCLDLTRDVSVSQPD</sequence>
<dbReference type="Proteomes" id="UP000722485">
    <property type="component" value="Unassembled WGS sequence"/>
</dbReference>
<accession>A0A9P5H004</accession>
<feature type="compositionally biased region" description="Gly residues" evidence="1">
    <location>
        <begin position="1"/>
        <end position="10"/>
    </location>
</feature>
<protein>
    <submittedName>
        <fullName evidence="2">Uncharacterized protein</fullName>
    </submittedName>
</protein>